<name>C9ZTD6_TRYB9</name>
<dbReference type="OrthoDB" id="276716at2759"/>
<dbReference type="RefSeq" id="XP_011774951.1">
    <property type="nucleotide sequence ID" value="XM_011776649.1"/>
</dbReference>
<evidence type="ECO:0000313" key="1">
    <source>
        <dbReference type="EMBL" id="CBH12671.1"/>
    </source>
</evidence>
<proteinExistence type="predicted"/>
<dbReference type="Proteomes" id="UP000002316">
    <property type="component" value="Chromosome 7"/>
</dbReference>
<sequence length="746" mass="82530">MSGAFRKICEPPVMEGIEVSALDIRSRRQFRTTGSDVMEKYISSSFLPILREIIPHSDNPPGFGGCWFWGCYFHGLYGEDMLVDLNGTGVSLSEDPLDTQVALRKKSFSLAGDESNKVILEHCCSKLEALCGLCLSVVLHVARQPMLEDGEGPQALVLCATKDQCDEVHELIDRFGSGLHLVTHNLFGAYPPMPAERRADIVVGTLPLWESVVHLAPRSSQDELEEILYHLPYDTNRAASTTRWRPYSLAFVTQLLLIDLDLQHSLGYWPLLLHLFAKQGQLTPSIPRRPNGSEGLKGSQCSYVHGAVLPKECQVYCLVDGCGEGRKLFGTLLDSRKRDYALESIELACISLRAQSLNMNARAMDSANLYAQGRTRQDSNDESSDAKRVEKYIPRLEVYNALSHSRLLVDASALAEFAAEAVRCALSFWSRFEGTPHTEDVENTSSVVDVSLAYTCINSGRYSGEGESAWFVTKMMAVITPTEHTAMHPSRTTLLIKHLADEFSGQIFDGGVLQCFCRCQAIEPVDPLDVVLGPMFSATAKSLSGEPLFFPACGTEVVDGDMSVVARHRAELHKAVMKASSTTNVSTLFPLYKFLSTVPRLPWNTVLVFRRIDSSSSLFCGIQGGHKPTALLYLEECCQYGKVISFFVYQRLDVEDGAEGSVDFFVEFQTCEGAIEAVKQFSIRLATQNQRGEGTAQVRFFPNDLYYEGVSAELRKLGGGNTRCDEESGAMDSDEDFFGISLLAER</sequence>
<protein>
    <submittedName>
        <fullName evidence="1">Uncharacterized protein</fullName>
    </submittedName>
</protein>
<dbReference type="AlphaFoldDB" id="C9ZTD6"/>
<dbReference type="InterPro" id="IPR012677">
    <property type="entry name" value="Nucleotide-bd_a/b_plait_sf"/>
</dbReference>
<dbReference type="Gene3D" id="3.30.70.330">
    <property type="match status" value="1"/>
</dbReference>
<evidence type="ECO:0000313" key="2">
    <source>
        <dbReference type="Proteomes" id="UP000002316"/>
    </source>
</evidence>
<reference evidence="2" key="1">
    <citation type="journal article" date="2010" name="PLoS Negl. Trop. Dis.">
        <title>The genome sequence of Trypanosoma brucei gambiense, causative agent of chronic human african trypanosomiasis.</title>
        <authorList>
            <person name="Jackson A.P."/>
            <person name="Sanders M."/>
            <person name="Berry A."/>
            <person name="McQuillan J."/>
            <person name="Aslett M.A."/>
            <person name="Quail M.A."/>
            <person name="Chukualim B."/>
            <person name="Capewell P."/>
            <person name="MacLeod A."/>
            <person name="Melville S.E."/>
            <person name="Gibson W."/>
            <person name="Barry J.D."/>
            <person name="Berriman M."/>
            <person name="Hertz-Fowler C."/>
        </authorList>
    </citation>
    <scope>NUCLEOTIDE SEQUENCE [LARGE SCALE GENOMIC DNA]</scope>
    <source>
        <strain evidence="2">MHOM/CI/86/DAL972</strain>
    </source>
</reference>
<dbReference type="VEuPathDB" id="TriTrypDB:Tbg972.7.5720"/>
<gene>
    <name evidence="1" type="ORF">TbgDal_VII5720</name>
</gene>
<dbReference type="EMBL" id="FN554970">
    <property type="protein sequence ID" value="CBH12671.1"/>
    <property type="molecule type" value="Genomic_DNA"/>
</dbReference>
<dbReference type="GeneID" id="23862828"/>
<accession>C9ZTD6</accession>
<dbReference type="KEGG" id="tbg:TbgDal_VII5720"/>
<organism evidence="1 2">
    <name type="scientific">Trypanosoma brucei gambiense (strain MHOM/CI/86/DAL972)</name>
    <dbReference type="NCBI Taxonomy" id="679716"/>
    <lineage>
        <taxon>Eukaryota</taxon>
        <taxon>Discoba</taxon>
        <taxon>Euglenozoa</taxon>
        <taxon>Kinetoplastea</taxon>
        <taxon>Metakinetoplastina</taxon>
        <taxon>Trypanosomatida</taxon>
        <taxon>Trypanosomatidae</taxon>
        <taxon>Trypanosoma</taxon>
    </lineage>
</organism>